<dbReference type="GO" id="GO:0015631">
    <property type="term" value="F:tubulin binding"/>
    <property type="evidence" value="ECO:0007669"/>
    <property type="project" value="TreeGrafter"/>
</dbReference>
<keyword evidence="4" id="KW-1185">Reference proteome</keyword>
<dbReference type="InParanoid" id="A0A1V9XAB3"/>
<evidence type="ECO:0000256" key="2">
    <source>
        <dbReference type="ARBA" id="ARBA00023186"/>
    </source>
</evidence>
<evidence type="ECO:0000256" key="1">
    <source>
        <dbReference type="ARBA" id="ARBA00010048"/>
    </source>
</evidence>
<dbReference type="EMBL" id="MNPL01018106">
    <property type="protein sequence ID" value="OQR70262.1"/>
    <property type="molecule type" value="Genomic_DNA"/>
</dbReference>
<dbReference type="OrthoDB" id="9609061at2759"/>
<dbReference type="GO" id="GO:0016272">
    <property type="term" value="C:prefoldin complex"/>
    <property type="evidence" value="ECO:0007669"/>
    <property type="project" value="InterPro"/>
</dbReference>
<comment type="similarity">
    <text evidence="1">Belongs to the prefoldin subunit alpha family.</text>
</comment>
<gene>
    <name evidence="3" type="ORF">BIW11_11740</name>
</gene>
<keyword evidence="2" id="KW-0143">Chaperone</keyword>
<protein>
    <submittedName>
        <fullName evidence="3">Prefoldin subunit 3-like</fullName>
    </submittedName>
</protein>
<dbReference type="STRING" id="418985.A0A1V9XAB3"/>
<dbReference type="InterPro" id="IPR016655">
    <property type="entry name" value="PFD3"/>
</dbReference>
<dbReference type="PANTHER" id="PTHR12409:SF0">
    <property type="entry name" value="PREFOLDIN SUBUNIT 3"/>
    <property type="match status" value="1"/>
</dbReference>
<dbReference type="GO" id="GO:0005737">
    <property type="term" value="C:cytoplasm"/>
    <property type="evidence" value="ECO:0007669"/>
    <property type="project" value="TreeGrafter"/>
</dbReference>
<comment type="caution">
    <text evidence="3">The sequence shown here is derived from an EMBL/GenBank/DDBJ whole genome shotgun (WGS) entry which is preliminary data.</text>
</comment>
<organism evidence="3 4">
    <name type="scientific">Tropilaelaps mercedesae</name>
    <dbReference type="NCBI Taxonomy" id="418985"/>
    <lineage>
        <taxon>Eukaryota</taxon>
        <taxon>Metazoa</taxon>
        <taxon>Ecdysozoa</taxon>
        <taxon>Arthropoda</taxon>
        <taxon>Chelicerata</taxon>
        <taxon>Arachnida</taxon>
        <taxon>Acari</taxon>
        <taxon>Parasitiformes</taxon>
        <taxon>Mesostigmata</taxon>
        <taxon>Gamasina</taxon>
        <taxon>Dermanyssoidea</taxon>
        <taxon>Laelapidae</taxon>
        <taxon>Tropilaelaps</taxon>
    </lineage>
</organism>
<feature type="non-terminal residue" evidence="3">
    <location>
        <position position="85"/>
    </location>
</feature>
<dbReference type="GO" id="GO:0006457">
    <property type="term" value="P:protein folding"/>
    <property type="evidence" value="ECO:0007669"/>
    <property type="project" value="InterPro"/>
</dbReference>
<reference evidence="3 4" key="1">
    <citation type="journal article" date="2017" name="Gigascience">
        <title>Draft genome of the honey bee ectoparasitic mite, Tropilaelaps mercedesae, is shaped by the parasitic life history.</title>
        <authorList>
            <person name="Dong X."/>
            <person name="Armstrong S.D."/>
            <person name="Xia D."/>
            <person name="Makepeace B.L."/>
            <person name="Darby A.C."/>
            <person name="Kadowaki T."/>
        </authorList>
    </citation>
    <scope>NUCLEOTIDE SEQUENCE [LARGE SCALE GENOMIC DNA]</scope>
    <source>
        <strain evidence="3">Wuxi-XJTLU</strain>
    </source>
</reference>
<dbReference type="PANTHER" id="PTHR12409">
    <property type="entry name" value="PREFOLDIN SUBUNIT 3"/>
    <property type="match status" value="1"/>
</dbReference>
<evidence type="ECO:0000313" key="4">
    <source>
        <dbReference type="Proteomes" id="UP000192247"/>
    </source>
</evidence>
<accession>A0A1V9XAB3</accession>
<dbReference type="AlphaFoldDB" id="A0A1V9XAB3"/>
<sequence>MSTEDKPARKPHGGIPVATFVEDVEEYLKKEQHISADSALRDLDEMLSKYKFMDASLQQRKAKLKTQIPEFKNALNLIQALKAKK</sequence>
<dbReference type="GO" id="GO:0007017">
    <property type="term" value="P:microtubule-based process"/>
    <property type="evidence" value="ECO:0007669"/>
    <property type="project" value="TreeGrafter"/>
</dbReference>
<proteinExistence type="inferred from homology"/>
<dbReference type="GO" id="GO:0007021">
    <property type="term" value="P:tubulin complex assembly"/>
    <property type="evidence" value="ECO:0007669"/>
    <property type="project" value="TreeGrafter"/>
</dbReference>
<evidence type="ECO:0000313" key="3">
    <source>
        <dbReference type="EMBL" id="OQR70262.1"/>
    </source>
</evidence>
<dbReference type="Proteomes" id="UP000192247">
    <property type="component" value="Unassembled WGS sequence"/>
</dbReference>
<name>A0A1V9XAB3_9ACAR</name>